<feature type="region of interest" description="Disordered" evidence="1">
    <location>
        <begin position="717"/>
        <end position="737"/>
    </location>
</feature>
<reference evidence="3" key="1">
    <citation type="submission" date="2016-03" db="EMBL/GenBank/DDBJ databases">
        <title>Draft genome sequence of Rosellinia necatrix.</title>
        <authorList>
            <person name="Kanematsu S."/>
        </authorList>
    </citation>
    <scope>NUCLEOTIDE SEQUENCE [LARGE SCALE GENOMIC DNA]</scope>
    <source>
        <strain evidence="3">W97</strain>
    </source>
</reference>
<feature type="domain" description="DUF2293" evidence="2">
    <location>
        <begin position="176"/>
        <end position="263"/>
    </location>
</feature>
<name>A0A1W2TL62_ROSNE</name>
<dbReference type="STRING" id="77044.A0A1W2TL62"/>
<dbReference type="PANTHER" id="PTHR38113">
    <property type="match status" value="1"/>
</dbReference>
<feature type="region of interest" description="Disordered" evidence="1">
    <location>
        <begin position="755"/>
        <end position="776"/>
    </location>
</feature>
<dbReference type="Pfam" id="PF10056">
    <property type="entry name" value="DUF2293"/>
    <property type="match status" value="1"/>
</dbReference>
<organism evidence="3">
    <name type="scientific">Rosellinia necatrix</name>
    <name type="common">White root-rot fungus</name>
    <dbReference type="NCBI Taxonomy" id="77044"/>
    <lineage>
        <taxon>Eukaryota</taxon>
        <taxon>Fungi</taxon>
        <taxon>Dikarya</taxon>
        <taxon>Ascomycota</taxon>
        <taxon>Pezizomycotina</taxon>
        <taxon>Sordariomycetes</taxon>
        <taxon>Xylariomycetidae</taxon>
        <taxon>Xylariales</taxon>
        <taxon>Xylariaceae</taxon>
        <taxon>Rosellinia</taxon>
    </lineage>
</organism>
<evidence type="ECO:0000256" key="1">
    <source>
        <dbReference type="SAM" id="MobiDB-lite"/>
    </source>
</evidence>
<dbReference type="InterPro" id="IPR018744">
    <property type="entry name" value="DUF2293"/>
</dbReference>
<dbReference type="EMBL" id="DF977479">
    <property type="protein sequence ID" value="GAP89011.2"/>
    <property type="molecule type" value="Genomic_DNA"/>
</dbReference>
<proteinExistence type="predicted"/>
<feature type="region of interest" description="Disordered" evidence="1">
    <location>
        <begin position="282"/>
        <end position="346"/>
    </location>
</feature>
<feature type="region of interest" description="Disordered" evidence="1">
    <location>
        <begin position="914"/>
        <end position="933"/>
    </location>
</feature>
<feature type="region of interest" description="Disordered" evidence="1">
    <location>
        <begin position="629"/>
        <end position="660"/>
    </location>
</feature>
<accession>A0A1W2TL62</accession>
<sequence length="933" mass="106287">MTREKKKAPAPVHGVAAAARRAKMERAQQYSDTVWRNLNPLKAPPKMKHRSYFEAVENADKKKKKLEFEITTKREPPPGFEFIPTGHPELSQECKEQSRDRDAMFFIVSNSKDTLKLDHHMNRLGYHFRHSIVEEARKALKERGYHDQASYVHEPGKPEPIPNSQREIDQEADAVLRDLFPRIPNTDRQEIIDHAFKKDGMFNGEVKVGMAKDITLARRVQLAALAHIRHTHTRYDKLLKESDWANARKAVEKPCLDIIVKWRGDEETGRDQLDEILREVIEISDTESESEDERSGTEVASPRVPLPRSAGVLRQNRAVSRLSRAPNRQPGADSRTCSPMVASPHTPNRLRELTRAERRTARKTQQRFKRYAAAAEALANPNQSGHQEISPEFVATPIEVVRSQGSVHPVDSYHTTPNTVREAYIPRISYGHTEIQRIPIDHSNGDVQDRMLSMPYDSHGHREQFIRVPDDQRPKVGPYSANYGHPLPPPPLSPVRLGLQDMLLPSIEPMSPVSAQVTQDASQQSMDARVIPRTIAKPVTGGSRPQLLSTLVNDDNVVAKRRRITTYFPEDFQDPPGSSYVRVAPRSQDDALHRPQIEYIAEQRIPAPSVQERTVYQDIPWIRPSQDIRAAQSEVDSDRSRTHPIPVNGNDPSPMGPRAPERPVYQSNLRVPAYQQYPVNQIEASLRSRAHPIAIDREDDYEPRRVVEIRGSPAHEIYRRSGSPRGTGIRSPHIQGDFRIRDPSSRVIYVDESTGRVTNTPSNQHRVIPRSPSGHPVYQEMPRALSPDMSRQRRPQSRTLERPMRYTFAGHQEALEANELERVPLAQSGAISRGIQAPLAEAPRLERFTRPQQHEYQPRPDAGVVQQALPQQYRDNVTYREARPDVIRSPGMEYERGPQQPFPVHPAPSSYVEIRGPPAHRRMPDHRDIIYVE</sequence>
<protein>
    <recommendedName>
        <fullName evidence="2">DUF2293 domain-containing protein</fullName>
    </recommendedName>
</protein>
<dbReference type="OrthoDB" id="5288828at2759"/>
<feature type="compositionally biased region" description="Polar residues" evidence="1">
    <location>
        <begin position="755"/>
        <end position="765"/>
    </location>
</feature>
<dbReference type="PANTHER" id="PTHR38113:SF1">
    <property type="entry name" value="DUF2293 DOMAIN-CONTAINING PROTEIN"/>
    <property type="match status" value="1"/>
</dbReference>
<evidence type="ECO:0000313" key="4">
    <source>
        <dbReference type="Proteomes" id="UP000054516"/>
    </source>
</evidence>
<keyword evidence="4" id="KW-1185">Reference proteome</keyword>
<evidence type="ECO:0000259" key="2">
    <source>
        <dbReference type="Pfam" id="PF10056"/>
    </source>
</evidence>
<dbReference type="Proteomes" id="UP000054516">
    <property type="component" value="Unassembled WGS sequence"/>
</dbReference>
<gene>
    <name evidence="3" type="ORF">SAMD00023353_3400920</name>
</gene>
<feature type="compositionally biased region" description="Acidic residues" evidence="1">
    <location>
        <begin position="282"/>
        <end position="292"/>
    </location>
</feature>
<evidence type="ECO:0000313" key="3">
    <source>
        <dbReference type="EMBL" id="GAP89011.2"/>
    </source>
</evidence>
<dbReference type="AlphaFoldDB" id="A0A1W2TL62"/>